<dbReference type="AlphaFoldDB" id="A0A6L2PZZ2"/>
<gene>
    <name evidence="1" type="ORF">Cfor_03807</name>
</gene>
<organism evidence="1 2">
    <name type="scientific">Coptotermes formosanus</name>
    <name type="common">Formosan subterranean termite</name>
    <dbReference type="NCBI Taxonomy" id="36987"/>
    <lineage>
        <taxon>Eukaryota</taxon>
        <taxon>Metazoa</taxon>
        <taxon>Ecdysozoa</taxon>
        <taxon>Arthropoda</taxon>
        <taxon>Hexapoda</taxon>
        <taxon>Insecta</taxon>
        <taxon>Pterygota</taxon>
        <taxon>Neoptera</taxon>
        <taxon>Polyneoptera</taxon>
        <taxon>Dictyoptera</taxon>
        <taxon>Blattodea</taxon>
        <taxon>Blattoidea</taxon>
        <taxon>Termitoidae</taxon>
        <taxon>Rhinotermitidae</taxon>
        <taxon>Coptotermes</taxon>
    </lineage>
</organism>
<evidence type="ECO:0000313" key="2">
    <source>
        <dbReference type="Proteomes" id="UP000502823"/>
    </source>
</evidence>
<dbReference type="InParanoid" id="A0A6L2PZZ2"/>
<comment type="caution">
    <text evidence="1">The sequence shown here is derived from an EMBL/GenBank/DDBJ whole genome shotgun (WGS) entry which is preliminary data.</text>
</comment>
<dbReference type="PANTHER" id="PTHR47326:SF1">
    <property type="entry name" value="HTH PSQ-TYPE DOMAIN-CONTAINING PROTEIN"/>
    <property type="match status" value="1"/>
</dbReference>
<dbReference type="EMBL" id="BLKM01012983">
    <property type="protein sequence ID" value="GFG38203.1"/>
    <property type="molecule type" value="Genomic_DNA"/>
</dbReference>
<evidence type="ECO:0000313" key="1">
    <source>
        <dbReference type="EMBL" id="GFG38203.1"/>
    </source>
</evidence>
<accession>A0A6L2PZZ2</accession>
<dbReference type="PANTHER" id="PTHR47326">
    <property type="entry name" value="TRANSPOSABLE ELEMENT TC3 TRANSPOSASE-LIKE PROTEIN"/>
    <property type="match status" value="1"/>
</dbReference>
<name>A0A6L2PZZ2_COPFO</name>
<proteinExistence type="predicted"/>
<dbReference type="Proteomes" id="UP000502823">
    <property type="component" value="Unassembled WGS sequence"/>
</dbReference>
<keyword evidence="2" id="KW-1185">Reference proteome</keyword>
<protein>
    <submittedName>
        <fullName evidence="1">Uncharacterized protein</fullName>
    </submittedName>
</protein>
<sequence length="133" mass="15602">MCAVFFWNPTKSTRVAACEIQMSRPLSRRELRKRLHFKLKSGSVLRAVAPVDRKARNKFARTMLGYLDENNEFLRNVISSDTSAFQVSVGVNNLKVRIYELENTDATLDYIRDSPKFTVWRGLMDRHLIRRFF</sequence>
<reference evidence="2" key="1">
    <citation type="submission" date="2020-01" db="EMBL/GenBank/DDBJ databases">
        <title>Draft genome sequence of the Termite Coptotermes fromosanus.</title>
        <authorList>
            <person name="Itakura S."/>
            <person name="Yosikawa Y."/>
            <person name="Umezawa K."/>
        </authorList>
    </citation>
    <scope>NUCLEOTIDE SEQUENCE [LARGE SCALE GENOMIC DNA]</scope>
</reference>